<proteinExistence type="predicted"/>
<name>A0AAV1ZBU6_9ARAC</name>
<protein>
    <submittedName>
        <fullName evidence="1">Uncharacterized protein</fullName>
    </submittedName>
</protein>
<dbReference type="Proteomes" id="UP001497382">
    <property type="component" value="Unassembled WGS sequence"/>
</dbReference>
<comment type="caution">
    <text evidence="1">The sequence shown here is derived from an EMBL/GenBank/DDBJ whole genome shotgun (WGS) entry which is preliminary data.</text>
</comment>
<gene>
    <name evidence="1" type="ORF">LARSCL_LOCUS3912</name>
</gene>
<accession>A0AAV1ZBU6</accession>
<organism evidence="1 2">
    <name type="scientific">Larinioides sclopetarius</name>
    <dbReference type="NCBI Taxonomy" id="280406"/>
    <lineage>
        <taxon>Eukaryota</taxon>
        <taxon>Metazoa</taxon>
        <taxon>Ecdysozoa</taxon>
        <taxon>Arthropoda</taxon>
        <taxon>Chelicerata</taxon>
        <taxon>Arachnida</taxon>
        <taxon>Araneae</taxon>
        <taxon>Araneomorphae</taxon>
        <taxon>Entelegynae</taxon>
        <taxon>Araneoidea</taxon>
        <taxon>Araneidae</taxon>
        <taxon>Larinioides</taxon>
    </lineage>
</organism>
<evidence type="ECO:0000313" key="1">
    <source>
        <dbReference type="EMBL" id="CAL1267940.1"/>
    </source>
</evidence>
<keyword evidence="2" id="KW-1185">Reference proteome</keyword>
<dbReference type="AlphaFoldDB" id="A0AAV1ZBU6"/>
<evidence type="ECO:0000313" key="2">
    <source>
        <dbReference type="Proteomes" id="UP001497382"/>
    </source>
</evidence>
<reference evidence="1 2" key="1">
    <citation type="submission" date="2024-04" db="EMBL/GenBank/DDBJ databases">
        <authorList>
            <person name="Rising A."/>
            <person name="Reimegard J."/>
            <person name="Sonavane S."/>
            <person name="Akerstrom W."/>
            <person name="Nylinder S."/>
            <person name="Hedman E."/>
            <person name="Kallberg Y."/>
        </authorList>
    </citation>
    <scope>NUCLEOTIDE SEQUENCE [LARGE SCALE GENOMIC DNA]</scope>
</reference>
<dbReference type="EMBL" id="CAXIEN010000031">
    <property type="protein sequence ID" value="CAL1267940.1"/>
    <property type="molecule type" value="Genomic_DNA"/>
</dbReference>
<sequence>MSVFSSFSDSWSWRFSPAFRKTAQYALFPNSADSHGFSIDASSNTAIR</sequence>